<feature type="region of interest" description="Disordered" evidence="2">
    <location>
        <begin position="441"/>
        <end position="466"/>
    </location>
</feature>
<dbReference type="EMBL" id="MU157840">
    <property type="protein sequence ID" value="KAF9530489.1"/>
    <property type="molecule type" value="Genomic_DNA"/>
</dbReference>
<protein>
    <recommendedName>
        <fullName evidence="3">CCZ1/INTU/HSP4 first Longin domain-containing protein</fullName>
    </recommendedName>
</protein>
<dbReference type="GO" id="GO:0016192">
    <property type="term" value="P:vesicle-mediated transport"/>
    <property type="evidence" value="ECO:0007669"/>
    <property type="project" value="InterPro"/>
</dbReference>
<dbReference type="PANTHER" id="PTHR13056">
    <property type="entry name" value="VACUOLAR FUSION PROTEIN CCZ1 HOMOLOG-RELATED"/>
    <property type="match status" value="1"/>
</dbReference>
<evidence type="ECO:0000256" key="2">
    <source>
        <dbReference type="SAM" id="MobiDB-lite"/>
    </source>
</evidence>
<feature type="region of interest" description="Disordered" evidence="2">
    <location>
        <begin position="337"/>
        <end position="388"/>
    </location>
</feature>
<evidence type="ECO:0000256" key="1">
    <source>
        <dbReference type="ARBA" id="ARBA00005352"/>
    </source>
</evidence>
<accession>A0A9P6EKA8</accession>
<dbReference type="PANTHER" id="PTHR13056:SF0">
    <property type="entry name" value="VACUOLAR FUSION PROTEIN CCZ1 HOMOLOG-RELATED"/>
    <property type="match status" value="1"/>
</dbReference>
<proteinExistence type="inferred from homology"/>
<dbReference type="Proteomes" id="UP000807306">
    <property type="component" value="Unassembled WGS sequence"/>
</dbReference>
<dbReference type="InterPro" id="IPR043987">
    <property type="entry name" value="CCZ1/INTU/HSP4_longin_1"/>
</dbReference>
<dbReference type="GO" id="GO:0035658">
    <property type="term" value="C:Mon1-Ccz1 complex"/>
    <property type="evidence" value="ECO:0007669"/>
    <property type="project" value="InterPro"/>
</dbReference>
<dbReference type="Pfam" id="PF19031">
    <property type="entry name" value="Intu_longin_1"/>
    <property type="match status" value="1"/>
</dbReference>
<evidence type="ECO:0000313" key="4">
    <source>
        <dbReference type="EMBL" id="KAF9530489.1"/>
    </source>
</evidence>
<keyword evidence="5" id="KW-1185">Reference proteome</keyword>
<feature type="domain" description="CCZ1/INTU/HSP4 first Longin" evidence="3">
    <location>
        <begin position="25"/>
        <end position="118"/>
    </location>
</feature>
<evidence type="ECO:0000259" key="3">
    <source>
        <dbReference type="Pfam" id="PF19031"/>
    </source>
</evidence>
<dbReference type="InterPro" id="IPR013176">
    <property type="entry name" value="Ccz1"/>
</dbReference>
<gene>
    <name evidence="4" type="ORF">CPB83DRAFT_851016</name>
</gene>
<dbReference type="AlphaFoldDB" id="A0A9P6EKA8"/>
<organism evidence="4 5">
    <name type="scientific">Crepidotus variabilis</name>
    <dbReference type="NCBI Taxonomy" id="179855"/>
    <lineage>
        <taxon>Eukaryota</taxon>
        <taxon>Fungi</taxon>
        <taxon>Dikarya</taxon>
        <taxon>Basidiomycota</taxon>
        <taxon>Agaricomycotina</taxon>
        <taxon>Agaricomycetes</taxon>
        <taxon>Agaricomycetidae</taxon>
        <taxon>Agaricales</taxon>
        <taxon>Agaricineae</taxon>
        <taxon>Crepidotaceae</taxon>
        <taxon>Crepidotus</taxon>
    </lineage>
</organism>
<comment type="caution">
    <text evidence="4">The sequence shown here is derived from an EMBL/GenBank/DDBJ whole genome shotgun (WGS) entry which is preliminary data.</text>
</comment>
<sequence length="671" mass="74093">MNRIPPALSYLTVYNQTLRPGQPVDNNDEDAEEQAHILFYTSRERAVSRDRMLRQIGLAKALINFSQSFGAEQPYNTVHSQTRRMLMISPEPDFWIHACVELAKVERIPDLKAKAKSKSKPPPDKGKVKELAPIYDHEYSSVIDGALKTHILKGFEKFKLTHGSMSSILGSLGQQALELQLERFWTVWAWSWDIETQPDFAEDYGIQLHPHFAHLISILDDFSTDLSDLASPIILSRSNIIPSTRYTERRYPSSLVTHLSSMIPPRVVPSNSSDTVNTLAASVDTIRGRHVTDHASSGTSSRAKSPEGKFLGIPTNVDFNMDPTKWQWPGYLTFGKKNTPKPPIPRQTVTPPVEDFEDKTVGKATDSSDNADTGQIDARAEESTVSSAPTPIKRLEVTQVEAEVNAEDLQDAIQSDSMSMGSKGAESLKHEPSGIINQYIASSSQSASTPSEEERSLPSTPPLPEFSMTKVHLAPFDDPTATRRVSIHYLVMSDLMFALPITQTLCDEGQDLENTDLQYAIENVVSLLSEIESVAREQSLKSISESLPSANKILQPQDRYLMSTSQYTLGSPNFSSKSGHLFSAKAILDTDPGISEVFSRGQNPQHWHVARRGLGGVNASLGLTGNDDEVFMEVHRKETSLTDVDNVLTGVVKKSGLVEPAGLRSLVMVPL</sequence>
<dbReference type="OrthoDB" id="240546at2759"/>
<comment type="similarity">
    <text evidence="1">Belongs to the CCZ1 family.</text>
</comment>
<reference evidence="4" key="1">
    <citation type="submission" date="2020-11" db="EMBL/GenBank/DDBJ databases">
        <authorList>
            <consortium name="DOE Joint Genome Institute"/>
            <person name="Ahrendt S."/>
            <person name="Riley R."/>
            <person name="Andreopoulos W."/>
            <person name="Labutti K."/>
            <person name="Pangilinan J."/>
            <person name="Ruiz-Duenas F.J."/>
            <person name="Barrasa J.M."/>
            <person name="Sanchez-Garcia M."/>
            <person name="Camarero S."/>
            <person name="Miyauchi S."/>
            <person name="Serrano A."/>
            <person name="Linde D."/>
            <person name="Babiker R."/>
            <person name="Drula E."/>
            <person name="Ayuso-Fernandez I."/>
            <person name="Pacheco R."/>
            <person name="Padilla G."/>
            <person name="Ferreira P."/>
            <person name="Barriuso J."/>
            <person name="Kellner H."/>
            <person name="Castanera R."/>
            <person name="Alfaro M."/>
            <person name="Ramirez L."/>
            <person name="Pisabarro A.G."/>
            <person name="Kuo A."/>
            <person name="Tritt A."/>
            <person name="Lipzen A."/>
            <person name="He G."/>
            <person name="Yan M."/>
            <person name="Ng V."/>
            <person name="Cullen D."/>
            <person name="Martin F."/>
            <person name="Rosso M.-N."/>
            <person name="Henrissat B."/>
            <person name="Hibbett D."/>
            <person name="Martinez A.T."/>
            <person name="Grigoriev I.V."/>
        </authorList>
    </citation>
    <scope>NUCLEOTIDE SEQUENCE</scope>
    <source>
        <strain evidence="4">CBS 506.95</strain>
    </source>
</reference>
<name>A0A9P6EKA8_9AGAR</name>
<evidence type="ECO:0000313" key="5">
    <source>
        <dbReference type="Proteomes" id="UP000807306"/>
    </source>
</evidence>